<organism evidence="12 14">
    <name type="scientific">Polyplax serrata</name>
    <name type="common">Common mouse louse</name>
    <dbReference type="NCBI Taxonomy" id="468196"/>
    <lineage>
        <taxon>Eukaryota</taxon>
        <taxon>Metazoa</taxon>
        <taxon>Ecdysozoa</taxon>
        <taxon>Arthropoda</taxon>
        <taxon>Hexapoda</taxon>
        <taxon>Insecta</taxon>
        <taxon>Pterygota</taxon>
        <taxon>Neoptera</taxon>
        <taxon>Paraneoptera</taxon>
        <taxon>Psocodea</taxon>
        <taxon>Troctomorpha</taxon>
        <taxon>Phthiraptera</taxon>
        <taxon>Anoplura</taxon>
        <taxon>Polyplacidae</taxon>
        <taxon>Polyplax</taxon>
    </lineage>
</organism>
<evidence type="ECO:0000256" key="8">
    <source>
        <dbReference type="PROSITE-ProRule" id="PRU00176"/>
    </source>
</evidence>
<dbReference type="AlphaFoldDB" id="A0AAN8PMX8"/>
<comment type="subcellular location">
    <subcellularLocation>
        <location evidence="1">Nucleus speckle</location>
    </subcellularLocation>
    <subcellularLocation>
        <location evidence="2">Nucleus</location>
        <location evidence="2">Nucleoplasm</location>
    </subcellularLocation>
</comment>
<evidence type="ECO:0000256" key="7">
    <source>
        <dbReference type="ARBA" id="ARBA00023274"/>
    </source>
</evidence>
<keyword evidence="6" id="KW-0539">Nucleus</keyword>
<evidence type="ECO:0000256" key="1">
    <source>
        <dbReference type="ARBA" id="ARBA00004324"/>
    </source>
</evidence>
<feature type="compositionally biased region" description="Basic and acidic residues" evidence="9">
    <location>
        <begin position="327"/>
        <end position="345"/>
    </location>
</feature>
<feature type="region of interest" description="Disordered" evidence="9">
    <location>
        <begin position="45"/>
        <end position="67"/>
    </location>
</feature>
<evidence type="ECO:0000256" key="2">
    <source>
        <dbReference type="ARBA" id="ARBA00004642"/>
    </source>
</evidence>
<keyword evidence="5 8" id="KW-0694">RNA-binding</keyword>
<dbReference type="GO" id="GO:0030619">
    <property type="term" value="F:U1 snRNA binding"/>
    <property type="evidence" value="ECO:0007669"/>
    <property type="project" value="InterPro"/>
</dbReference>
<dbReference type="Proteomes" id="UP001372834">
    <property type="component" value="Unassembled WGS sequence"/>
</dbReference>
<dbReference type="GO" id="GO:0000398">
    <property type="term" value="P:mRNA splicing, via spliceosome"/>
    <property type="evidence" value="ECO:0007669"/>
    <property type="project" value="TreeGrafter"/>
</dbReference>
<dbReference type="Pfam" id="PF00076">
    <property type="entry name" value="RRM_1"/>
    <property type="match status" value="1"/>
</dbReference>
<dbReference type="InterPro" id="IPR000504">
    <property type="entry name" value="RRM_dom"/>
</dbReference>
<dbReference type="Gene3D" id="3.30.70.330">
    <property type="match status" value="1"/>
</dbReference>
<dbReference type="InterPro" id="IPR051183">
    <property type="entry name" value="U1_U11-U12_snRNP_70-35kDa"/>
</dbReference>
<evidence type="ECO:0000256" key="4">
    <source>
        <dbReference type="ARBA" id="ARBA00022664"/>
    </source>
</evidence>
<feature type="region of interest" description="Disordered" evidence="9">
    <location>
        <begin position="380"/>
        <end position="414"/>
    </location>
</feature>
<feature type="compositionally biased region" description="Acidic residues" evidence="9">
    <location>
        <begin position="405"/>
        <end position="414"/>
    </location>
</feature>
<dbReference type="GO" id="GO:0003729">
    <property type="term" value="F:mRNA binding"/>
    <property type="evidence" value="ECO:0007669"/>
    <property type="project" value="TreeGrafter"/>
</dbReference>
<dbReference type="GO" id="GO:0071011">
    <property type="term" value="C:precatalytic spliceosome"/>
    <property type="evidence" value="ECO:0007669"/>
    <property type="project" value="TreeGrafter"/>
</dbReference>
<dbReference type="SUPFAM" id="SSF54928">
    <property type="entry name" value="RNA-binding domain, RBD"/>
    <property type="match status" value="1"/>
</dbReference>
<dbReference type="InterPro" id="IPR035979">
    <property type="entry name" value="RBD_domain_sf"/>
</dbReference>
<dbReference type="InterPro" id="IPR012677">
    <property type="entry name" value="Nucleotide-bd_a/b_plait_sf"/>
</dbReference>
<dbReference type="Pfam" id="PF12220">
    <property type="entry name" value="U1snRNP70_N"/>
    <property type="match status" value="1"/>
</dbReference>
<evidence type="ECO:0000259" key="10">
    <source>
        <dbReference type="PROSITE" id="PS50102"/>
    </source>
</evidence>
<name>A0AAN8PMX8_POLSC</name>
<evidence type="ECO:0000313" key="14">
    <source>
        <dbReference type="Proteomes" id="UP001372834"/>
    </source>
</evidence>
<feature type="domain" description="RRM" evidence="10">
    <location>
        <begin position="102"/>
        <end position="180"/>
    </location>
</feature>
<evidence type="ECO:0000313" key="11">
    <source>
        <dbReference type="EMBL" id="KAK6627278.1"/>
    </source>
</evidence>
<accession>A0AAN8PMX8</accession>
<dbReference type="CDD" id="cd12236">
    <property type="entry name" value="RRM_snRNP70"/>
    <property type="match status" value="1"/>
</dbReference>
<dbReference type="FunFam" id="3.30.70.330:FF:000153">
    <property type="entry name" value="U1 small nuclear ribonucleoprotein 70 kDa"/>
    <property type="match status" value="1"/>
</dbReference>
<dbReference type="InterPro" id="IPR034143">
    <property type="entry name" value="snRNP70_RRM"/>
</dbReference>
<comment type="caution">
    <text evidence="12">The sequence shown here is derived from an EMBL/GenBank/DDBJ whole genome shotgun (WGS) entry which is preliminary data.</text>
</comment>
<keyword evidence="13" id="KW-1185">Reference proteome</keyword>
<sequence length="414" mass="50005">MTQFLPPNLLALFAPRDPIPFLPPPDKLPHEKKNRGYQGVGSFIKYFEDPKDTPPPTRVETREERLERRRRERAEQVAYKLEQEIAVWDPHNIPIATGDPFKTLFVARINYDTSESKLRREFEVYGPIKKIVVSHNTVNGKPRGYAFIEYEHERDMHSAYKHADGKKIDGRRVLVDVERARTVKGWLPRRLGGGLGGTRRGGPDVNIKHSGREDNERERERYRLETEREAARASRGNRDRDRRDRSRSRDRERKRRSRSRSAGRERKRRRSRDRMKDPDIEEIDERPRDRDRERDRDRDRDRDRKRRRSRSKEKDKDRERRRRERRERREREERERGREEEIEEVRIKEEPIDDYPDYNEDYIAENIAIKYEDAEKIVKKQERDRDLGNGHMYNSYGNHDNHNPDDEEEGEDYS</sequence>
<protein>
    <recommendedName>
        <fullName evidence="3">U1 small nuclear ribonucleoprotein 70 kDa</fullName>
    </recommendedName>
</protein>
<evidence type="ECO:0000256" key="9">
    <source>
        <dbReference type="SAM" id="MobiDB-lite"/>
    </source>
</evidence>
<dbReference type="SMART" id="SM00360">
    <property type="entry name" value="RRM"/>
    <property type="match status" value="1"/>
</dbReference>
<evidence type="ECO:0000313" key="13">
    <source>
        <dbReference type="Proteomes" id="UP001359485"/>
    </source>
</evidence>
<dbReference type="EMBL" id="JAWJWF010000045">
    <property type="protein sequence ID" value="KAK6627278.1"/>
    <property type="molecule type" value="Genomic_DNA"/>
</dbReference>
<dbReference type="PANTHER" id="PTHR13952:SF5">
    <property type="entry name" value="U1 SMALL NUCLEAR RIBONUCLEOPROTEIN 70 KDA"/>
    <property type="match status" value="1"/>
</dbReference>
<dbReference type="EMBL" id="JAWJWE010000036">
    <property type="protein sequence ID" value="KAK6629052.1"/>
    <property type="molecule type" value="Genomic_DNA"/>
</dbReference>
<keyword evidence="7" id="KW-0687">Ribonucleoprotein</keyword>
<evidence type="ECO:0000256" key="5">
    <source>
        <dbReference type="ARBA" id="ARBA00022884"/>
    </source>
</evidence>
<dbReference type="InterPro" id="IPR022023">
    <property type="entry name" value="U1snRNP70_N"/>
</dbReference>
<dbReference type="GO" id="GO:0071004">
    <property type="term" value="C:U2-type prespliceosome"/>
    <property type="evidence" value="ECO:0007669"/>
    <property type="project" value="TreeGrafter"/>
</dbReference>
<keyword evidence="4" id="KW-0507">mRNA processing</keyword>
<dbReference type="PANTHER" id="PTHR13952">
    <property type="entry name" value="U1 SMALL NUCLEAR RIBONUCLEOPROTEIN 70 KD"/>
    <property type="match status" value="1"/>
</dbReference>
<feature type="compositionally biased region" description="Basic and acidic residues" evidence="9">
    <location>
        <begin position="206"/>
        <end position="251"/>
    </location>
</feature>
<dbReference type="PROSITE" id="PS50102">
    <property type="entry name" value="RRM"/>
    <property type="match status" value="1"/>
</dbReference>
<dbReference type="GO" id="GO:0005685">
    <property type="term" value="C:U1 snRNP"/>
    <property type="evidence" value="ECO:0007669"/>
    <property type="project" value="TreeGrafter"/>
</dbReference>
<evidence type="ECO:0000256" key="3">
    <source>
        <dbReference type="ARBA" id="ARBA00016996"/>
    </source>
</evidence>
<evidence type="ECO:0000256" key="6">
    <source>
        <dbReference type="ARBA" id="ARBA00023242"/>
    </source>
</evidence>
<dbReference type="GO" id="GO:0016607">
    <property type="term" value="C:nuclear speck"/>
    <property type="evidence" value="ECO:0007669"/>
    <property type="project" value="UniProtKB-SubCell"/>
</dbReference>
<evidence type="ECO:0000313" key="12">
    <source>
        <dbReference type="EMBL" id="KAK6629052.1"/>
    </source>
</evidence>
<proteinExistence type="predicted"/>
<reference evidence="12 14" key="1">
    <citation type="submission" date="2023-10" db="EMBL/GenBank/DDBJ databases">
        <title>Genomes of two closely related lineages of the louse Polyplax serrata with different host specificities.</title>
        <authorList>
            <person name="Martinu J."/>
            <person name="Tarabai H."/>
            <person name="Stefka J."/>
            <person name="Hypsa V."/>
        </authorList>
    </citation>
    <scope>NUCLEOTIDE SEQUENCE [LARGE SCALE GENOMIC DNA]</scope>
    <source>
        <strain evidence="11">98ZLc_SE</strain>
        <strain evidence="12">HR10_N</strain>
    </source>
</reference>
<feature type="compositionally biased region" description="Gly residues" evidence="9">
    <location>
        <begin position="191"/>
        <end position="200"/>
    </location>
</feature>
<feature type="compositionally biased region" description="Basic and acidic residues" evidence="9">
    <location>
        <begin position="285"/>
        <end position="302"/>
    </location>
</feature>
<feature type="region of interest" description="Disordered" evidence="9">
    <location>
        <begin position="187"/>
        <end position="345"/>
    </location>
</feature>
<dbReference type="Proteomes" id="UP001359485">
    <property type="component" value="Unassembled WGS sequence"/>
</dbReference>
<feature type="compositionally biased region" description="Basic residues" evidence="9">
    <location>
        <begin position="252"/>
        <end position="273"/>
    </location>
</feature>
<gene>
    <name evidence="12" type="ORF">RUM43_002869</name>
    <name evidence="11" type="ORF">RUM44_009755</name>
</gene>